<evidence type="ECO:0000256" key="1">
    <source>
        <dbReference type="ARBA" id="ARBA00004430"/>
    </source>
</evidence>
<comment type="caution">
    <text evidence="13">The sequence shown here is derived from an EMBL/GenBank/DDBJ whole genome shotgun (WGS) entry which is preliminary data.</text>
</comment>
<dbReference type="GO" id="GO:0036157">
    <property type="term" value="C:outer dynein arm"/>
    <property type="evidence" value="ECO:0007669"/>
    <property type="project" value="TreeGrafter"/>
</dbReference>
<feature type="compositionally biased region" description="Basic and acidic residues" evidence="12">
    <location>
        <begin position="62"/>
        <end position="75"/>
    </location>
</feature>
<dbReference type="EMBL" id="CAAALY010065060">
    <property type="protein sequence ID" value="VEL23971.1"/>
    <property type="molecule type" value="Genomic_DNA"/>
</dbReference>
<keyword evidence="4" id="KW-0853">WD repeat</keyword>
<proteinExistence type="inferred from homology"/>
<evidence type="ECO:0000256" key="11">
    <source>
        <dbReference type="ARBA" id="ARBA00023273"/>
    </source>
</evidence>
<keyword evidence="7" id="KW-0243">Dynein</keyword>
<dbReference type="OrthoDB" id="366230at2759"/>
<dbReference type="InterPro" id="IPR015943">
    <property type="entry name" value="WD40/YVTN_repeat-like_dom_sf"/>
</dbReference>
<dbReference type="InterPro" id="IPR036322">
    <property type="entry name" value="WD40_repeat_dom_sf"/>
</dbReference>
<evidence type="ECO:0000256" key="12">
    <source>
        <dbReference type="SAM" id="MobiDB-lite"/>
    </source>
</evidence>
<protein>
    <submittedName>
        <fullName evidence="13">Uncharacterized protein</fullName>
    </submittedName>
</protein>
<dbReference type="PANTHER" id="PTHR12442:SF7">
    <property type="entry name" value="DYNEIN AXONEMAL INTERMEDIATE CHAIN 2"/>
    <property type="match status" value="1"/>
</dbReference>
<keyword evidence="6" id="KW-0677">Repeat</keyword>
<dbReference type="SMART" id="SM00320">
    <property type="entry name" value="WD40"/>
    <property type="match status" value="5"/>
</dbReference>
<evidence type="ECO:0000256" key="7">
    <source>
        <dbReference type="ARBA" id="ARBA00023017"/>
    </source>
</evidence>
<evidence type="ECO:0000256" key="10">
    <source>
        <dbReference type="ARBA" id="ARBA00023212"/>
    </source>
</evidence>
<dbReference type="InterPro" id="IPR050687">
    <property type="entry name" value="Dynein_IC"/>
</dbReference>
<evidence type="ECO:0000256" key="3">
    <source>
        <dbReference type="ARBA" id="ARBA00022490"/>
    </source>
</evidence>
<keyword evidence="8" id="KW-0969">Cilium</keyword>
<keyword evidence="5" id="KW-0493">Microtubule</keyword>
<evidence type="ECO:0000256" key="4">
    <source>
        <dbReference type="ARBA" id="ARBA00022574"/>
    </source>
</evidence>
<keyword evidence="10" id="KW-0206">Cytoskeleton</keyword>
<evidence type="ECO:0000256" key="6">
    <source>
        <dbReference type="ARBA" id="ARBA00022737"/>
    </source>
</evidence>
<reference evidence="13" key="1">
    <citation type="submission" date="2018-11" db="EMBL/GenBank/DDBJ databases">
        <authorList>
            <consortium name="Pathogen Informatics"/>
        </authorList>
    </citation>
    <scope>NUCLEOTIDE SEQUENCE</scope>
</reference>
<keyword evidence="11" id="KW-0966">Cell projection</keyword>
<evidence type="ECO:0000256" key="5">
    <source>
        <dbReference type="ARBA" id="ARBA00022701"/>
    </source>
</evidence>
<accession>A0A3S5AHF8</accession>
<evidence type="ECO:0000256" key="8">
    <source>
        <dbReference type="ARBA" id="ARBA00023069"/>
    </source>
</evidence>
<keyword evidence="3" id="KW-0963">Cytoplasm</keyword>
<dbReference type="GO" id="GO:0003341">
    <property type="term" value="P:cilium movement"/>
    <property type="evidence" value="ECO:0007669"/>
    <property type="project" value="TreeGrafter"/>
</dbReference>
<comment type="subcellular location">
    <subcellularLocation>
        <location evidence="1">Cytoplasm</location>
        <location evidence="1">Cytoskeleton</location>
        <location evidence="1">Cilium axoneme</location>
    </subcellularLocation>
</comment>
<evidence type="ECO:0000256" key="9">
    <source>
        <dbReference type="ARBA" id="ARBA00023175"/>
    </source>
</evidence>
<dbReference type="GO" id="GO:0036158">
    <property type="term" value="P:outer dynein arm assembly"/>
    <property type="evidence" value="ECO:0007669"/>
    <property type="project" value="TreeGrafter"/>
</dbReference>
<dbReference type="PANTHER" id="PTHR12442">
    <property type="entry name" value="DYNEIN INTERMEDIATE CHAIN"/>
    <property type="match status" value="1"/>
</dbReference>
<organism evidence="13 14">
    <name type="scientific">Protopolystoma xenopodis</name>
    <dbReference type="NCBI Taxonomy" id="117903"/>
    <lineage>
        <taxon>Eukaryota</taxon>
        <taxon>Metazoa</taxon>
        <taxon>Spiralia</taxon>
        <taxon>Lophotrochozoa</taxon>
        <taxon>Platyhelminthes</taxon>
        <taxon>Monogenea</taxon>
        <taxon>Polyopisthocotylea</taxon>
        <taxon>Polystomatidea</taxon>
        <taxon>Polystomatidae</taxon>
        <taxon>Protopolystoma</taxon>
    </lineage>
</organism>
<evidence type="ECO:0000313" key="14">
    <source>
        <dbReference type="Proteomes" id="UP000784294"/>
    </source>
</evidence>
<dbReference type="Gene3D" id="2.130.10.10">
    <property type="entry name" value="YVTN repeat-like/Quinoprotein amine dehydrogenase"/>
    <property type="match status" value="2"/>
</dbReference>
<comment type="similarity">
    <text evidence="2">Belongs to the dynein intermediate chain family.</text>
</comment>
<dbReference type="InterPro" id="IPR001680">
    <property type="entry name" value="WD40_rpt"/>
</dbReference>
<name>A0A3S5AHF8_9PLAT</name>
<dbReference type="GO" id="GO:0045504">
    <property type="term" value="F:dynein heavy chain binding"/>
    <property type="evidence" value="ECO:0007669"/>
    <property type="project" value="TreeGrafter"/>
</dbReference>
<keyword evidence="14" id="KW-1185">Reference proteome</keyword>
<evidence type="ECO:0000313" key="13">
    <source>
        <dbReference type="EMBL" id="VEL23971.1"/>
    </source>
</evidence>
<keyword evidence="9" id="KW-0505">Motor protein</keyword>
<gene>
    <name evidence="13" type="ORF">PXEA_LOCUS17411</name>
</gene>
<dbReference type="AlphaFoldDB" id="A0A3S5AHF8"/>
<dbReference type="GO" id="GO:0005874">
    <property type="term" value="C:microtubule"/>
    <property type="evidence" value="ECO:0007669"/>
    <property type="project" value="UniProtKB-KW"/>
</dbReference>
<dbReference type="Proteomes" id="UP000784294">
    <property type="component" value="Unassembled WGS sequence"/>
</dbReference>
<dbReference type="FunFam" id="2.130.10.10:FF:002637">
    <property type="entry name" value="Uncharacterized protein"/>
    <property type="match status" value="1"/>
</dbReference>
<dbReference type="GO" id="GO:0045503">
    <property type="term" value="F:dynein light chain binding"/>
    <property type="evidence" value="ECO:0007669"/>
    <property type="project" value="TreeGrafter"/>
</dbReference>
<evidence type="ECO:0000256" key="2">
    <source>
        <dbReference type="ARBA" id="ARBA00011059"/>
    </source>
</evidence>
<dbReference type="SUPFAM" id="SSF50978">
    <property type="entry name" value="WD40 repeat-like"/>
    <property type="match status" value="1"/>
</dbReference>
<feature type="region of interest" description="Disordered" evidence="12">
    <location>
        <begin position="62"/>
        <end position="86"/>
    </location>
</feature>
<sequence length="450" mass="51172">MEIVYVYTKKRAEFGKQCNFSDRTAELLVDIAPDPELAQNFIIKNPIDRSVQCSQEMSEHEINTERYSSDSKGINHTEGGWPKDVNPQEQDQVIRFRKKVEKDEAYTSTIQSLGQLMEHCIKQNNSLNIYENYFDDIGVEASEEPPSAKTINVLRDPNEIKRTATHISWFPDGPSKLAVAYCNTEFQASPPNTSNDSYIWDVLNPNKPELILKPLSPLVCIEYNPKDSHTLIGGCYNGQIAVWDRRKGSQPVEVSPVEQSHRDPAWKVIWIQSKTGTECFSTSTDGQVLWWDVRKMAEPTEILYLDPTKKQDIKSAIGAYSLEYESTIPTKFMAGTEQGLIISCNRKGKSPAEKIAAVYPGHLGPVYALQRNPFFPKNFLSVGDWTVRIWSEDIKDSPIMWTKFHQHNLSDGCWSPVRPGVFFTTRLDGALDAWDIIFKQREPTLSIQAK</sequence>
<dbReference type="Pfam" id="PF00400">
    <property type="entry name" value="WD40"/>
    <property type="match status" value="1"/>
</dbReference>